<protein>
    <submittedName>
        <fullName evidence="2">Uncharacterized protein</fullName>
    </submittedName>
</protein>
<name>A0A1W0WTV5_HYPEX</name>
<feature type="region of interest" description="Disordered" evidence="1">
    <location>
        <begin position="119"/>
        <end position="154"/>
    </location>
</feature>
<organism evidence="2 3">
    <name type="scientific">Hypsibius exemplaris</name>
    <name type="common">Freshwater tardigrade</name>
    <dbReference type="NCBI Taxonomy" id="2072580"/>
    <lineage>
        <taxon>Eukaryota</taxon>
        <taxon>Metazoa</taxon>
        <taxon>Ecdysozoa</taxon>
        <taxon>Tardigrada</taxon>
        <taxon>Eutardigrada</taxon>
        <taxon>Parachela</taxon>
        <taxon>Hypsibioidea</taxon>
        <taxon>Hypsibiidae</taxon>
        <taxon>Hypsibius</taxon>
    </lineage>
</organism>
<keyword evidence="3" id="KW-1185">Reference proteome</keyword>
<proteinExistence type="predicted"/>
<comment type="caution">
    <text evidence="2">The sequence shown here is derived from an EMBL/GenBank/DDBJ whole genome shotgun (WGS) entry which is preliminary data.</text>
</comment>
<accession>A0A1W0WTV5</accession>
<gene>
    <name evidence="2" type="ORF">BV898_07263</name>
</gene>
<sequence>MRLRFRCRGGSGPLSRGRATAQASFHSKGPKISLGGMTCAVCTVITGMVDQLASSTGKNSQMPRSNDLAAFSIPFQRIAAMPSICSTAAHLLGAAVRKRRFRDQHCNWISGRNAETREVPRRRALRKHRPPRADRMGDSGRPIPTSPAAGFTPHRHTDLYRNLSVLMENSFNWPHTSFYRVKRNAQDKASHCLFSYIGEPDVCGYNLRIRRWIDTNTPEQARARDSSTRWPCFNSKLARPEATPLHSSGSRGVVNINYMNCKGSSRSNQHQFPMSRLVYIPIPYDDGDVIGKECPCALESHKS</sequence>
<dbReference type="Proteomes" id="UP000192578">
    <property type="component" value="Unassembled WGS sequence"/>
</dbReference>
<dbReference type="AlphaFoldDB" id="A0A1W0WTV5"/>
<evidence type="ECO:0000313" key="3">
    <source>
        <dbReference type="Proteomes" id="UP000192578"/>
    </source>
</evidence>
<reference evidence="3" key="1">
    <citation type="submission" date="2017-01" db="EMBL/GenBank/DDBJ databases">
        <title>Comparative genomics of anhydrobiosis in the tardigrade Hypsibius dujardini.</title>
        <authorList>
            <person name="Yoshida Y."/>
            <person name="Koutsovoulos G."/>
            <person name="Laetsch D."/>
            <person name="Stevens L."/>
            <person name="Kumar S."/>
            <person name="Horikawa D."/>
            <person name="Ishino K."/>
            <person name="Komine S."/>
            <person name="Tomita M."/>
            <person name="Blaxter M."/>
            <person name="Arakawa K."/>
        </authorList>
    </citation>
    <scope>NUCLEOTIDE SEQUENCE [LARGE SCALE GENOMIC DNA]</scope>
    <source>
        <strain evidence="3">Z151</strain>
    </source>
</reference>
<evidence type="ECO:0000313" key="2">
    <source>
        <dbReference type="EMBL" id="OQV18634.1"/>
    </source>
</evidence>
<dbReference type="EMBL" id="MTYJ01000047">
    <property type="protein sequence ID" value="OQV18634.1"/>
    <property type="molecule type" value="Genomic_DNA"/>
</dbReference>
<evidence type="ECO:0000256" key="1">
    <source>
        <dbReference type="SAM" id="MobiDB-lite"/>
    </source>
</evidence>